<dbReference type="CDD" id="cd08249">
    <property type="entry name" value="enoyl_reductase_like"/>
    <property type="match status" value="1"/>
</dbReference>
<dbReference type="InterPro" id="IPR020843">
    <property type="entry name" value="ER"/>
</dbReference>
<dbReference type="RefSeq" id="XP_024336140.1">
    <property type="nucleotide sequence ID" value="XM_024486382.1"/>
</dbReference>
<dbReference type="AlphaFoldDB" id="A0A1X6MSZ5"/>
<organism evidence="2 3">
    <name type="scientific">Postia placenta MAD-698-R-SB12</name>
    <dbReference type="NCBI Taxonomy" id="670580"/>
    <lineage>
        <taxon>Eukaryota</taxon>
        <taxon>Fungi</taxon>
        <taxon>Dikarya</taxon>
        <taxon>Basidiomycota</taxon>
        <taxon>Agaricomycotina</taxon>
        <taxon>Agaricomycetes</taxon>
        <taxon>Polyporales</taxon>
        <taxon>Adustoporiaceae</taxon>
        <taxon>Rhodonia</taxon>
    </lineage>
</organism>
<evidence type="ECO:0000313" key="3">
    <source>
        <dbReference type="Proteomes" id="UP000194127"/>
    </source>
</evidence>
<accession>A0A1X6MSZ5</accession>
<gene>
    <name evidence="2" type="ORF">POSPLADRAFT_1150102</name>
</gene>
<dbReference type="Pfam" id="PF08240">
    <property type="entry name" value="ADH_N"/>
    <property type="match status" value="1"/>
</dbReference>
<dbReference type="InterPro" id="IPR013154">
    <property type="entry name" value="ADH-like_N"/>
</dbReference>
<reference evidence="2 3" key="1">
    <citation type="submission" date="2017-04" db="EMBL/GenBank/DDBJ databases">
        <title>Genome Sequence of the Model Brown-Rot Fungus Postia placenta SB12.</title>
        <authorList>
            <consortium name="DOE Joint Genome Institute"/>
            <person name="Gaskell J."/>
            <person name="Kersten P."/>
            <person name="Larrondo L.F."/>
            <person name="Canessa P."/>
            <person name="Martinez D."/>
            <person name="Hibbett D."/>
            <person name="Schmoll M."/>
            <person name="Kubicek C.P."/>
            <person name="Martinez A.T."/>
            <person name="Yadav J."/>
            <person name="Master E."/>
            <person name="Magnuson J.K."/>
            <person name="James T."/>
            <person name="Yaver D."/>
            <person name="Berka R."/>
            <person name="Labutti K."/>
            <person name="Lipzen A."/>
            <person name="Aerts A."/>
            <person name="Barry K."/>
            <person name="Henrissat B."/>
            <person name="Blanchette R."/>
            <person name="Grigoriev I."/>
            <person name="Cullen D."/>
        </authorList>
    </citation>
    <scope>NUCLEOTIDE SEQUENCE [LARGE SCALE GENOMIC DNA]</scope>
    <source>
        <strain evidence="2 3">MAD-698-R-SB12</strain>
    </source>
</reference>
<dbReference type="SMART" id="SM00829">
    <property type="entry name" value="PKS_ER"/>
    <property type="match status" value="1"/>
</dbReference>
<dbReference type="Proteomes" id="UP000194127">
    <property type="component" value="Unassembled WGS sequence"/>
</dbReference>
<dbReference type="SUPFAM" id="SSF51735">
    <property type="entry name" value="NAD(P)-binding Rossmann-fold domains"/>
    <property type="match status" value="1"/>
</dbReference>
<evidence type="ECO:0000313" key="2">
    <source>
        <dbReference type="EMBL" id="OSX59346.1"/>
    </source>
</evidence>
<proteinExistence type="predicted"/>
<feature type="domain" description="Enoyl reductase (ER)" evidence="1">
    <location>
        <begin position="7"/>
        <end position="341"/>
    </location>
</feature>
<dbReference type="EMBL" id="KZ110602">
    <property type="protein sequence ID" value="OSX59346.1"/>
    <property type="molecule type" value="Genomic_DNA"/>
</dbReference>
<keyword evidence="3" id="KW-1185">Reference proteome</keyword>
<dbReference type="InterPro" id="IPR036291">
    <property type="entry name" value="NAD(P)-bd_dom_sf"/>
</dbReference>
<dbReference type="STRING" id="670580.A0A1X6MSZ5"/>
<protein>
    <recommendedName>
        <fullName evidence="1">Enoyl reductase (ER) domain-containing protein</fullName>
    </recommendedName>
</protein>
<dbReference type="Gene3D" id="3.90.180.10">
    <property type="entry name" value="Medium-chain alcohol dehydrogenases, catalytic domain"/>
    <property type="match status" value="1"/>
</dbReference>
<dbReference type="OrthoDB" id="10257049at2759"/>
<sequence length="344" mass="37070">MKALITQSNKTVAVEEVPVPTIADNEILAKTVAVAQNPTDWKYVESITNTGTISGCDWSGNVVQVGKNVKDISVGDHVAAFVHGGNYKDRGAFAEFVKAEADLVWKVPKGTLSHEEAATLGCAFWTAAQALFHPKRLGLTESPSKALKNEWVFVYAGSTSVGMYALQLAHAAGYRVITVASPKNHDLCKSLGADVVFDYKDPSAVDKIKEATGNSIHAALDTISLEQSQNFTIKSFGPGPGKIIVLLPPQEAAQKLRQDVKIQHTLLYTALGKGFDYGPTRFDASPEDREQMVDFLQTVPGLVSSGAVKPNPIKLWDGGLSAIKDGLQWMKEGNNSGEKIVYKV</sequence>
<dbReference type="InterPro" id="IPR011032">
    <property type="entry name" value="GroES-like_sf"/>
</dbReference>
<dbReference type="PANTHER" id="PTHR45348">
    <property type="entry name" value="HYPOTHETICAL OXIDOREDUCTASE (EUROFUNG)"/>
    <property type="match status" value="1"/>
</dbReference>
<dbReference type="InterPro" id="IPR013149">
    <property type="entry name" value="ADH-like_C"/>
</dbReference>
<evidence type="ECO:0000259" key="1">
    <source>
        <dbReference type="SMART" id="SM00829"/>
    </source>
</evidence>
<name>A0A1X6MSZ5_9APHY</name>
<dbReference type="GeneID" id="36331331"/>
<dbReference type="Pfam" id="PF00107">
    <property type="entry name" value="ADH_zinc_N"/>
    <property type="match status" value="1"/>
</dbReference>
<dbReference type="PANTHER" id="PTHR45348:SF2">
    <property type="entry name" value="ZINC-TYPE ALCOHOL DEHYDROGENASE-LIKE PROTEIN C2E1P3.01"/>
    <property type="match status" value="1"/>
</dbReference>
<dbReference type="SUPFAM" id="SSF50129">
    <property type="entry name" value="GroES-like"/>
    <property type="match status" value="1"/>
</dbReference>
<dbReference type="GO" id="GO:0016651">
    <property type="term" value="F:oxidoreductase activity, acting on NAD(P)H"/>
    <property type="evidence" value="ECO:0007669"/>
    <property type="project" value="InterPro"/>
</dbReference>
<dbReference type="InterPro" id="IPR047122">
    <property type="entry name" value="Trans-enoyl_RdTase-like"/>
</dbReference>
<dbReference type="Gene3D" id="3.40.50.720">
    <property type="entry name" value="NAD(P)-binding Rossmann-like Domain"/>
    <property type="match status" value="1"/>
</dbReference>